<dbReference type="RefSeq" id="WP_316702114.1">
    <property type="nucleotide sequence ID" value="NZ_CP136336.1"/>
</dbReference>
<accession>A0ABZ0CVZ4</accession>
<evidence type="ECO:0000313" key="3">
    <source>
        <dbReference type="Proteomes" id="UP001303946"/>
    </source>
</evidence>
<keyword evidence="1" id="KW-0812">Transmembrane</keyword>
<evidence type="ECO:0000256" key="1">
    <source>
        <dbReference type="SAM" id="Phobius"/>
    </source>
</evidence>
<keyword evidence="1" id="KW-1133">Transmembrane helix</keyword>
<keyword evidence="3" id="KW-1185">Reference proteome</keyword>
<proteinExistence type="predicted"/>
<protein>
    <submittedName>
        <fullName evidence="2">Uncharacterized protein</fullName>
    </submittedName>
</protein>
<name>A0ABZ0CVZ4_9BURK</name>
<dbReference type="EMBL" id="CP136336">
    <property type="protein sequence ID" value="WOB09157.1"/>
    <property type="molecule type" value="Genomic_DNA"/>
</dbReference>
<reference evidence="2 3" key="1">
    <citation type="submission" date="2023-10" db="EMBL/GenBank/DDBJ databases">
        <title>Bacteria for the degradation of biodegradable plastic PBAT(Polybutylene adipate terephthalate).</title>
        <authorList>
            <person name="Weon H.-Y."/>
            <person name="Yeon J."/>
        </authorList>
    </citation>
    <scope>NUCLEOTIDE SEQUENCE [LARGE SCALE GENOMIC DNA]</scope>
    <source>
        <strain evidence="2 3">SBD 7-3</strain>
    </source>
</reference>
<organism evidence="2 3">
    <name type="scientific">Piscinibacter gummiphilus</name>
    <dbReference type="NCBI Taxonomy" id="946333"/>
    <lineage>
        <taxon>Bacteria</taxon>
        <taxon>Pseudomonadati</taxon>
        <taxon>Pseudomonadota</taxon>
        <taxon>Betaproteobacteria</taxon>
        <taxon>Burkholderiales</taxon>
        <taxon>Sphaerotilaceae</taxon>
        <taxon>Piscinibacter</taxon>
    </lineage>
</organism>
<evidence type="ECO:0000313" key="2">
    <source>
        <dbReference type="EMBL" id="WOB09157.1"/>
    </source>
</evidence>
<sequence length="127" mass="12675">MALLIAGAFMVALGLFAGGVLVAAPLGLVAGTVDATLWVLFPLLSIAGFVLFVIGAKTAQIRGLSQLISWALLALALASAAGLVLRAASLVNGETSTLPLWYVLMVAGILGAVGAASGTRRLDDSAA</sequence>
<feature type="transmembrane region" description="Helical" evidence="1">
    <location>
        <begin position="67"/>
        <end position="88"/>
    </location>
</feature>
<keyword evidence="1" id="KW-0472">Membrane</keyword>
<dbReference type="Proteomes" id="UP001303946">
    <property type="component" value="Chromosome"/>
</dbReference>
<feature type="transmembrane region" description="Helical" evidence="1">
    <location>
        <begin position="100"/>
        <end position="119"/>
    </location>
</feature>
<feature type="transmembrane region" description="Helical" evidence="1">
    <location>
        <begin position="33"/>
        <end position="55"/>
    </location>
</feature>
<gene>
    <name evidence="2" type="ORF">RXV79_03645</name>
</gene>